<dbReference type="PANTHER" id="PTHR43051">
    <property type="entry name" value="POLYNUCLEOTIDE ADENYLYLTRANSFERASE FAMILY PROTEIN"/>
    <property type="match status" value="1"/>
</dbReference>
<evidence type="ECO:0000256" key="1">
    <source>
        <dbReference type="ARBA" id="ARBA00022664"/>
    </source>
</evidence>
<dbReference type="RefSeq" id="WP_369665953.1">
    <property type="nucleotide sequence ID" value="NZ_JBDKXB010000003.1"/>
</dbReference>
<comment type="catalytic activity">
    <reaction evidence="7">
        <text>RNA(n) + ATP = RNA(n)-3'-adenine ribonucleotide + diphosphate</text>
        <dbReference type="Rhea" id="RHEA:11332"/>
        <dbReference type="Rhea" id="RHEA-COMP:14527"/>
        <dbReference type="Rhea" id="RHEA-COMP:17347"/>
        <dbReference type="ChEBI" id="CHEBI:30616"/>
        <dbReference type="ChEBI" id="CHEBI:33019"/>
        <dbReference type="ChEBI" id="CHEBI:140395"/>
        <dbReference type="ChEBI" id="CHEBI:173115"/>
        <dbReference type="EC" id="2.7.7.19"/>
    </reaction>
</comment>
<evidence type="ECO:0000313" key="14">
    <source>
        <dbReference type="Proteomes" id="UP001564408"/>
    </source>
</evidence>
<evidence type="ECO:0000313" key="13">
    <source>
        <dbReference type="EMBL" id="MEY6431573.1"/>
    </source>
</evidence>
<dbReference type="Pfam" id="PF01743">
    <property type="entry name" value="PolyA_pol"/>
    <property type="match status" value="1"/>
</dbReference>
<keyword evidence="6 7" id="KW-0804">Transcription</keyword>
<dbReference type="InterPro" id="IPR032828">
    <property type="entry name" value="PolyA_RNA-bd"/>
</dbReference>
<reference evidence="13 14" key="1">
    <citation type="submission" date="2024-05" db="EMBL/GenBank/DDBJ databases">
        <title>Genome Sequence and Characterization of the New Strain Purple Sulfur Bacterium of Genus Thioalkalicoccus.</title>
        <authorList>
            <person name="Bryantseva I.A."/>
            <person name="Kyndt J.A."/>
            <person name="Imhoff J.F."/>
        </authorList>
    </citation>
    <scope>NUCLEOTIDE SEQUENCE [LARGE SCALE GENOMIC DNA]</scope>
    <source>
        <strain evidence="13 14">Um2</strain>
    </source>
</reference>
<dbReference type="GO" id="GO:1990817">
    <property type="term" value="F:poly(A) RNA polymerase activity"/>
    <property type="evidence" value="ECO:0007669"/>
    <property type="project" value="UniProtKB-EC"/>
</dbReference>
<dbReference type="EMBL" id="JBDKXB010000003">
    <property type="protein sequence ID" value="MEY6431573.1"/>
    <property type="molecule type" value="Genomic_DNA"/>
</dbReference>
<dbReference type="InterPro" id="IPR002646">
    <property type="entry name" value="PolA_pol_head_dom"/>
</dbReference>
<evidence type="ECO:0000259" key="11">
    <source>
        <dbReference type="Pfam" id="PF12626"/>
    </source>
</evidence>
<gene>
    <name evidence="7 13" type="primary">pcnB</name>
    <name evidence="13" type="ORF">ABC977_04035</name>
</gene>
<feature type="domain" description="tRNA nucleotidyltransferase/poly(A) polymerase RNA and SrmB- binding" evidence="12">
    <location>
        <begin position="205"/>
        <end position="267"/>
    </location>
</feature>
<dbReference type="InterPro" id="IPR043519">
    <property type="entry name" value="NT_sf"/>
</dbReference>
<keyword evidence="13" id="KW-0548">Nucleotidyltransferase</keyword>
<dbReference type="CDD" id="cd05398">
    <property type="entry name" value="NT_ClassII-CCAase"/>
    <property type="match status" value="1"/>
</dbReference>
<dbReference type="InterPro" id="IPR052191">
    <property type="entry name" value="tRNA_ntf/polyA_polymerase_I"/>
</dbReference>
<feature type="region of interest" description="Disordered" evidence="9">
    <location>
        <begin position="412"/>
        <end position="446"/>
    </location>
</feature>
<evidence type="ECO:0000256" key="2">
    <source>
        <dbReference type="ARBA" id="ARBA00022679"/>
    </source>
</evidence>
<keyword evidence="3 7" id="KW-0547">Nucleotide-binding</keyword>
<evidence type="ECO:0000256" key="5">
    <source>
        <dbReference type="ARBA" id="ARBA00022884"/>
    </source>
</evidence>
<keyword evidence="1 7" id="KW-0507">mRNA processing</keyword>
<feature type="active site" evidence="7">
    <location>
        <position position="146"/>
    </location>
</feature>
<evidence type="ECO:0000256" key="7">
    <source>
        <dbReference type="HAMAP-Rule" id="MF_00957"/>
    </source>
</evidence>
<evidence type="ECO:0000256" key="9">
    <source>
        <dbReference type="SAM" id="MobiDB-lite"/>
    </source>
</evidence>
<evidence type="ECO:0000256" key="6">
    <source>
        <dbReference type="ARBA" id="ARBA00023163"/>
    </source>
</evidence>
<dbReference type="SUPFAM" id="SSF81891">
    <property type="entry name" value="Poly A polymerase C-terminal region-like"/>
    <property type="match status" value="1"/>
</dbReference>
<evidence type="ECO:0000256" key="4">
    <source>
        <dbReference type="ARBA" id="ARBA00022840"/>
    </source>
</evidence>
<dbReference type="HAMAP" id="MF_00957">
    <property type="entry name" value="PolyA_pol"/>
    <property type="match status" value="1"/>
</dbReference>
<comment type="caution">
    <text evidence="13">The sequence shown here is derived from an EMBL/GenBank/DDBJ whole genome shotgun (WGS) entry which is preliminary data.</text>
</comment>
<dbReference type="EC" id="2.7.7.19" evidence="7"/>
<dbReference type="SUPFAM" id="SSF81301">
    <property type="entry name" value="Nucleotidyltransferase"/>
    <property type="match status" value="1"/>
</dbReference>
<organism evidence="13 14">
    <name type="scientific">Thioalkalicoccus limnaeus</name>
    <dbReference type="NCBI Taxonomy" id="120681"/>
    <lineage>
        <taxon>Bacteria</taxon>
        <taxon>Pseudomonadati</taxon>
        <taxon>Pseudomonadota</taxon>
        <taxon>Gammaproteobacteria</taxon>
        <taxon>Chromatiales</taxon>
        <taxon>Chromatiaceae</taxon>
        <taxon>Thioalkalicoccus</taxon>
    </lineage>
</organism>
<dbReference type="Proteomes" id="UP001564408">
    <property type="component" value="Unassembled WGS sequence"/>
</dbReference>
<feature type="active site" evidence="7">
    <location>
        <position position="69"/>
    </location>
</feature>
<evidence type="ECO:0000256" key="3">
    <source>
        <dbReference type="ARBA" id="ARBA00022741"/>
    </source>
</evidence>
<evidence type="ECO:0000256" key="8">
    <source>
        <dbReference type="RuleBase" id="RU003953"/>
    </source>
</evidence>
<evidence type="ECO:0000259" key="12">
    <source>
        <dbReference type="Pfam" id="PF12627"/>
    </source>
</evidence>
<feature type="active site" evidence="7">
    <location>
        <position position="67"/>
    </location>
</feature>
<protein>
    <recommendedName>
        <fullName evidence="7">Poly(A) polymerase I</fullName>
        <shortName evidence="7">PAP I</shortName>
        <ecNumber evidence="7">2.7.7.19</ecNumber>
    </recommendedName>
</protein>
<sequence>MPDQDQTPIPFSSNPPLIVPRSEHQLSRANISASALKVLYRLKQAGFQAHLVGGGVRDLLLGREPKDFDVATDARPEEVRQVFRNCRLIGRRFRLAHVHFGGEIIEVATFRGGQVDEDDDGHLIENGRIIRDNVYGTIEEDALRRDFTVNALYYNIADFSVIDYAGGLEDLRAGRLRLIGGDPERRYREDPVRMLRAVRFACKLGFSIDPACEQPLFDLPHLLGDIPVARLFEELLKLFLAGTSLDAFEKLRHYGLFAHLLPATEAALAREEQAFPLTFVARGLANTDRRIQEVKPVTPAFLFAILLWEPVRKRFQTLLDKGLAASEAMLLAIDEVGAGTRSLVAVPKRFGLPMREIWSLQPRFEQRDGKRPHRLMTHPRFRAAYDFLLLRAEAGEADPALADWWTRFQGVDEDGRTQMTSGPSKRRRSRRRRRKAPTVDAAGDGA</sequence>
<keyword evidence="5 7" id="KW-0694">RNA-binding</keyword>
<dbReference type="Pfam" id="PF12627">
    <property type="entry name" value="PolyA_pol_RNAbd"/>
    <property type="match status" value="1"/>
</dbReference>
<dbReference type="NCBIfam" id="TIGR01942">
    <property type="entry name" value="pcnB"/>
    <property type="match status" value="1"/>
</dbReference>
<keyword evidence="2 7" id="KW-0808">Transferase</keyword>
<accession>A0ABV4BDJ0</accession>
<comment type="similarity">
    <text evidence="7 8">Belongs to the tRNA nucleotidyltransferase/poly(A) polymerase family.</text>
</comment>
<dbReference type="PANTHER" id="PTHR43051:SF1">
    <property type="entry name" value="POLYNUCLEOTIDE ADENYLYLTRANSFERASE FAMILY PROTEIN"/>
    <property type="match status" value="1"/>
</dbReference>
<name>A0ABV4BDJ0_9GAMM</name>
<dbReference type="Gene3D" id="3.30.460.10">
    <property type="entry name" value="Beta Polymerase, domain 2"/>
    <property type="match status" value="1"/>
</dbReference>
<keyword evidence="4 7" id="KW-0067">ATP-binding</keyword>
<evidence type="ECO:0000259" key="10">
    <source>
        <dbReference type="Pfam" id="PF01743"/>
    </source>
</evidence>
<feature type="compositionally biased region" description="Basic residues" evidence="9">
    <location>
        <begin position="424"/>
        <end position="436"/>
    </location>
</feature>
<comment type="function">
    <text evidence="7">Adds poly(A) tail to the 3' end of many RNAs, which usually targets these RNAs for decay. Plays a significant role in the global control of gene expression, through influencing the rate of transcript degradation, and in the general RNA quality control.</text>
</comment>
<feature type="domain" description="Polymerase A arginine-rich C-terminal" evidence="11">
    <location>
        <begin position="322"/>
        <end position="434"/>
    </location>
</feature>
<dbReference type="Gene3D" id="1.10.3090.10">
    <property type="entry name" value="cca-adding enzyme, domain 2"/>
    <property type="match status" value="1"/>
</dbReference>
<proteinExistence type="inferred from homology"/>
<keyword evidence="14" id="KW-1185">Reference proteome</keyword>
<dbReference type="Pfam" id="PF12626">
    <property type="entry name" value="PolyA_pol_arg_C"/>
    <property type="match status" value="1"/>
</dbReference>
<dbReference type="InterPro" id="IPR025866">
    <property type="entry name" value="PolyA_pol_arg_C_dom"/>
</dbReference>
<dbReference type="InterPro" id="IPR010206">
    <property type="entry name" value="PolA_pol_I"/>
</dbReference>
<feature type="domain" description="Poly A polymerase head" evidence="10">
    <location>
        <begin position="50"/>
        <end position="177"/>
    </location>
</feature>